<evidence type="ECO:0000313" key="11">
    <source>
        <dbReference type="EMBL" id="KAJ1917966.1"/>
    </source>
</evidence>
<dbReference type="AlphaFoldDB" id="A0A9W8DTS2"/>
<dbReference type="GO" id="GO:0043020">
    <property type="term" value="C:NADPH oxidase complex"/>
    <property type="evidence" value="ECO:0007669"/>
    <property type="project" value="TreeGrafter"/>
</dbReference>
<dbReference type="SUPFAM" id="SSF63380">
    <property type="entry name" value="Riboflavin synthase domain-like"/>
    <property type="match status" value="1"/>
</dbReference>
<dbReference type="InterPro" id="IPR013130">
    <property type="entry name" value="Fe3_Rdtase_TM_dom"/>
</dbReference>
<evidence type="ECO:0000256" key="5">
    <source>
        <dbReference type="ARBA" id="ARBA00023002"/>
    </source>
</evidence>
<comment type="caution">
    <text evidence="11">The sequence shown here is derived from an EMBL/GenBank/DDBJ whole genome shotgun (WGS) entry which is preliminary data.</text>
</comment>
<gene>
    <name evidence="11" type="ORF">H4219_002907</name>
</gene>
<evidence type="ECO:0000256" key="9">
    <source>
        <dbReference type="SAM" id="Phobius"/>
    </source>
</evidence>
<keyword evidence="5" id="KW-0560">Oxidoreductase</keyword>
<evidence type="ECO:0000256" key="2">
    <source>
        <dbReference type="ARBA" id="ARBA00022692"/>
    </source>
</evidence>
<feature type="region of interest" description="Disordered" evidence="8">
    <location>
        <begin position="354"/>
        <end position="395"/>
    </location>
</feature>
<evidence type="ECO:0000256" key="1">
    <source>
        <dbReference type="ARBA" id="ARBA00004141"/>
    </source>
</evidence>
<dbReference type="PANTHER" id="PTHR11972:SF153">
    <property type="entry name" value="SUPEROXIDE-GENERATING NADPH OXIDASE HEAVY CHAIN SUBUNIT A"/>
    <property type="match status" value="1"/>
</dbReference>
<feature type="compositionally biased region" description="Low complexity" evidence="8">
    <location>
        <begin position="368"/>
        <end position="382"/>
    </location>
</feature>
<dbReference type="OrthoDB" id="167398at2759"/>
<dbReference type="InterPro" id="IPR039261">
    <property type="entry name" value="FNR_nucleotide-bd"/>
</dbReference>
<dbReference type="PRINTS" id="PR00466">
    <property type="entry name" value="GP91PHOX"/>
</dbReference>
<dbReference type="Pfam" id="PF01794">
    <property type="entry name" value="Ferric_reduct"/>
    <property type="match status" value="1"/>
</dbReference>
<feature type="transmembrane region" description="Helical" evidence="9">
    <location>
        <begin position="226"/>
        <end position="243"/>
    </location>
</feature>
<dbReference type="GO" id="GO:0042554">
    <property type="term" value="P:superoxide anion generation"/>
    <property type="evidence" value="ECO:0007669"/>
    <property type="project" value="TreeGrafter"/>
</dbReference>
<dbReference type="SFLD" id="SFLDS00052">
    <property type="entry name" value="Ferric_Reductase_Domain"/>
    <property type="match status" value="1"/>
</dbReference>
<accession>A0A9W8DTS2</accession>
<dbReference type="GO" id="GO:0006811">
    <property type="term" value="P:monoatomic ion transport"/>
    <property type="evidence" value="ECO:0007669"/>
    <property type="project" value="UniProtKB-KW"/>
</dbReference>
<protein>
    <recommendedName>
        <fullName evidence="10">FAD-binding FR-type domain-containing protein</fullName>
    </recommendedName>
</protein>
<dbReference type="InterPro" id="IPR017927">
    <property type="entry name" value="FAD-bd_FR_type"/>
</dbReference>
<feature type="transmembrane region" description="Helical" evidence="9">
    <location>
        <begin position="157"/>
        <end position="179"/>
    </location>
</feature>
<keyword evidence="6" id="KW-0406">Ion transport</keyword>
<dbReference type="Proteomes" id="UP001150538">
    <property type="component" value="Unassembled WGS sequence"/>
</dbReference>
<feature type="transmembrane region" description="Helical" evidence="9">
    <location>
        <begin position="191"/>
        <end position="214"/>
    </location>
</feature>
<sequence>MARINIPFSEGPSPESPPASPSEAYQGHSPRLTKKGSVVSGIFDSPAFAVRKRGSVMNGTRAGRLHRLGLYQDLTLERTFFFALWIGIQLAIMLATFYQAKPGSESLDRFAKSTTQCLMFDISVIFIFMSPTLLSFLRHTFVSRFVVVDKNVHAHKVASYSAAFWIICHVAVYMYKFSFGAAKAKISLGQYLASSVIGATGLALFIMFILIFTASVPPVRRKFYEVFYYIHHLFVPCVILMFIHNGNKIFYKYVCFPATVYVLDRLFRMVRGYWGTPKIRTVIQHTRDVVELHIEKRLMSPTAGQFVYIMCPSVDPIQWHPFTLTSSPHEDFISVHVSCTGNWTRKFMKRLGGELDGSKMSPPANAIPSHPQRSNSGSSQSSDKTLSCGSTGGGSKLDALMKEEMVNPSTNLVYYMDPVTRKVSARPSEKTDSRVLHQDFNVHDVENGAAGSGNMMPPCQMSKPLPAIFVDGPYGTPTERVFDYNIGVLVGAGIGATPFASVLKYLHHCYENSYRPGKLRKIYFIWVCREFKSLEWFMDLLASLDRTSMNGYLEIRVYLTENVGINKIHNLSLHHNPHGRDAITNLHNCRTHFGRPNFKSILKFIGQKHEGNDIGLFFCGPKNMGRNLRRESQKATKDLKHLEPTKFHFHKENF</sequence>
<feature type="region of interest" description="Disordered" evidence="8">
    <location>
        <begin position="1"/>
        <end position="32"/>
    </location>
</feature>
<keyword evidence="3" id="KW-0249">Electron transport</keyword>
<organism evidence="11 12">
    <name type="scientific">Mycoemilia scoparia</name>
    <dbReference type="NCBI Taxonomy" id="417184"/>
    <lineage>
        <taxon>Eukaryota</taxon>
        <taxon>Fungi</taxon>
        <taxon>Fungi incertae sedis</taxon>
        <taxon>Zoopagomycota</taxon>
        <taxon>Kickxellomycotina</taxon>
        <taxon>Kickxellomycetes</taxon>
        <taxon>Kickxellales</taxon>
        <taxon>Kickxellaceae</taxon>
        <taxon>Mycoemilia</taxon>
    </lineage>
</organism>
<dbReference type="InterPro" id="IPR000778">
    <property type="entry name" value="Cyt_b245_heavy_chain"/>
</dbReference>
<keyword evidence="2 9" id="KW-0812">Transmembrane</keyword>
<feature type="domain" description="FAD-binding FR-type" evidence="10">
    <location>
        <begin position="272"/>
        <end position="370"/>
    </location>
</feature>
<keyword evidence="7 9" id="KW-0472">Membrane</keyword>
<dbReference type="InterPro" id="IPR017938">
    <property type="entry name" value="Riboflavin_synthase-like_b-brl"/>
</dbReference>
<comment type="subcellular location">
    <subcellularLocation>
        <location evidence="1">Membrane</location>
        <topology evidence="1">Multi-pass membrane protein</topology>
    </subcellularLocation>
</comment>
<dbReference type="PROSITE" id="PS51384">
    <property type="entry name" value="FAD_FR"/>
    <property type="match status" value="1"/>
</dbReference>
<dbReference type="GO" id="GO:0006952">
    <property type="term" value="P:defense response"/>
    <property type="evidence" value="ECO:0007669"/>
    <property type="project" value="TreeGrafter"/>
</dbReference>
<dbReference type="InterPro" id="IPR013112">
    <property type="entry name" value="FAD-bd_8"/>
</dbReference>
<dbReference type="PANTHER" id="PTHR11972">
    <property type="entry name" value="NADPH OXIDASE"/>
    <property type="match status" value="1"/>
</dbReference>
<dbReference type="EMBL" id="JANBPU010000057">
    <property type="protein sequence ID" value="KAJ1917966.1"/>
    <property type="molecule type" value="Genomic_DNA"/>
</dbReference>
<dbReference type="Gene3D" id="3.40.50.80">
    <property type="entry name" value="Nucleotide-binding domain of ferredoxin-NADP reductase (FNR) module"/>
    <property type="match status" value="1"/>
</dbReference>
<keyword evidence="6" id="KW-0813">Transport</keyword>
<evidence type="ECO:0000256" key="3">
    <source>
        <dbReference type="ARBA" id="ARBA00022982"/>
    </source>
</evidence>
<evidence type="ECO:0000256" key="6">
    <source>
        <dbReference type="ARBA" id="ARBA00023065"/>
    </source>
</evidence>
<evidence type="ECO:0000256" key="7">
    <source>
        <dbReference type="ARBA" id="ARBA00023136"/>
    </source>
</evidence>
<evidence type="ECO:0000256" key="4">
    <source>
        <dbReference type="ARBA" id="ARBA00022989"/>
    </source>
</evidence>
<evidence type="ECO:0000313" key="12">
    <source>
        <dbReference type="Proteomes" id="UP001150538"/>
    </source>
</evidence>
<dbReference type="Pfam" id="PF08030">
    <property type="entry name" value="NAD_binding_6"/>
    <property type="match status" value="1"/>
</dbReference>
<proteinExistence type="predicted"/>
<dbReference type="SFLD" id="SFLDG01169">
    <property type="entry name" value="NADPH_oxidase_subgroup_(NOX)"/>
    <property type="match status" value="1"/>
</dbReference>
<evidence type="ECO:0000256" key="8">
    <source>
        <dbReference type="SAM" id="MobiDB-lite"/>
    </source>
</evidence>
<dbReference type="SUPFAM" id="SSF52343">
    <property type="entry name" value="Ferredoxin reductase-like, C-terminal NADP-linked domain"/>
    <property type="match status" value="1"/>
</dbReference>
<dbReference type="InterPro" id="IPR013121">
    <property type="entry name" value="Fe_red_NAD-bd_6"/>
</dbReference>
<dbReference type="Gene3D" id="2.40.30.10">
    <property type="entry name" value="Translation factors"/>
    <property type="match status" value="1"/>
</dbReference>
<dbReference type="Pfam" id="PF08022">
    <property type="entry name" value="FAD_binding_8"/>
    <property type="match status" value="1"/>
</dbReference>
<keyword evidence="4 9" id="KW-1133">Transmembrane helix</keyword>
<dbReference type="InterPro" id="IPR050369">
    <property type="entry name" value="RBOH/FRE"/>
</dbReference>
<dbReference type="CDD" id="cd06186">
    <property type="entry name" value="NOX_Duox_like_FAD_NADP"/>
    <property type="match status" value="1"/>
</dbReference>
<dbReference type="GO" id="GO:0016175">
    <property type="term" value="F:superoxide-generating NAD(P)H oxidase activity"/>
    <property type="evidence" value="ECO:0007669"/>
    <property type="project" value="TreeGrafter"/>
</dbReference>
<feature type="transmembrane region" description="Helical" evidence="9">
    <location>
        <begin position="118"/>
        <end position="137"/>
    </location>
</feature>
<feature type="transmembrane region" description="Helical" evidence="9">
    <location>
        <begin position="80"/>
        <end position="98"/>
    </location>
</feature>
<evidence type="ECO:0000259" key="10">
    <source>
        <dbReference type="PROSITE" id="PS51384"/>
    </source>
</evidence>
<name>A0A9W8DTS2_9FUNG</name>
<keyword evidence="12" id="KW-1185">Reference proteome</keyword>
<reference evidence="11" key="1">
    <citation type="submission" date="2022-07" db="EMBL/GenBank/DDBJ databases">
        <title>Phylogenomic reconstructions and comparative analyses of Kickxellomycotina fungi.</title>
        <authorList>
            <person name="Reynolds N.K."/>
            <person name="Stajich J.E."/>
            <person name="Barry K."/>
            <person name="Grigoriev I.V."/>
            <person name="Crous P."/>
            <person name="Smith M.E."/>
        </authorList>
    </citation>
    <scope>NUCLEOTIDE SEQUENCE</scope>
    <source>
        <strain evidence="11">NBRC 100468</strain>
    </source>
</reference>